<evidence type="ECO:0000256" key="4">
    <source>
        <dbReference type="ARBA" id="ARBA00022989"/>
    </source>
</evidence>
<accession>E6U7G5</accession>
<evidence type="ECO:0000256" key="6">
    <source>
        <dbReference type="SAM" id="Phobius"/>
    </source>
</evidence>
<keyword evidence="2" id="KW-1003">Cell membrane</keyword>
<dbReference type="Pfam" id="PF12698">
    <property type="entry name" value="ABC2_membrane_3"/>
    <property type="match status" value="1"/>
</dbReference>
<dbReference type="RefSeq" id="WP_013485343.1">
    <property type="nucleotide sequence ID" value="NC_014828.1"/>
</dbReference>
<feature type="domain" description="ABC-2 type transporter transmembrane" evidence="7">
    <location>
        <begin position="21"/>
        <end position="377"/>
    </location>
</feature>
<dbReference type="PANTHER" id="PTHR30294">
    <property type="entry name" value="MEMBRANE COMPONENT OF ABC TRANSPORTER YHHJ-RELATED"/>
    <property type="match status" value="1"/>
</dbReference>
<keyword evidence="5 6" id="KW-0472">Membrane</keyword>
<evidence type="ECO:0000313" key="9">
    <source>
        <dbReference type="Proteomes" id="UP000001551"/>
    </source>
</evidence>
<comment type="subcellular location">
    <subcellularLocation>
        <location evidence="1">Cell membrane</location>
        <topology evidence="1">Multi-pass membrane protein</topology>
    </subcellularLocation>
</comment>
<keyword evidence="4 6" id="KW-1133">Transmembrane helix</keyword>
<keyword evidence="3 6" id="KW-0812">Transmembrane</keyword>
<feature type="transmembrane region" description="Helical" evidence="6">
    <location>
        <begin position="16"/>
        <end position="33"/>
    </location>
</feature>
<evidence type="ECO:0000313" key="8">
    <source>
        <dbReference type="EMBL" id="ADU26988.1"/>
    </source>
</evidence>
<dbReference type="AlphaFoldDB" id="E6U7G5"/>
<feature type="transmembrane region" description="Helical" evidence="6">
    <location>
        <begin position="361"/>
        <end position="379"/>
    </location>
</feature>
<dbReference type="EMBL" id="CP002400">
    <property type="protein sequence ID" value="ADU26988.1"/>
    <property type="molecule type" value="Genomic_DNA"/>
</dbReference>
<dbReference type="Proteomes" id="UP000001551">
    <property type="component" value="Chromosome"/>
</dbReference>
<feature type="transmembrane region" description="Helical" evidence="6">
    <location>
        <begin position="231"/>
        <end position="253"/>
    </location>
</feature>
<dbReference type="eggNOG" id="COG0842">
    <property type="taxonomic scope" value="Bacteria"/>
</dbReference>
<evidence type="ECO:0000256" key="5">
    <source>
        <dbReference type="ARBA" id="ARBA00023136"/>
    </source>
</evidence>
<protein>
    <submittedName>
        <fullName evidence="8">ABC-2 type transporter</fullName>
    </submittedName>
</protein>
<proteinExistence type="predicted"/>
<sequence>MRVYKTCLRVIQKRRVAFLIYLVIFLSVALMLSKLNLDSGIMNFTATKSNVVIFNEDGSSAISDGLKQYLSQNAVLVSVQDNRRALQDALFFYQADSILRIPVGFSKDLTSGTATISRSSRADSTSSIYTDYLVNRYLNLANLYAKSLPGLPESQITARVSAALKNQSTVSMRTFGQKSQTSTASYYFRYLIYVIIAILILSTSSVLFTFQQLDLRRRNLCAPIPAVSSSLQQMLAILTFGVVLWAVLCSLGLVEGQQSLNPSTAILYLTNAFAGMLVGLGIGFLVSTVVKNDQAASAASNVISLGMSFLCGVFVPQELLSSSVVNLSRFLPAYWYVHAINTINSLSSYTISSITPILQDIGIELGFAAALLLISLLLYRQKQMSSSN</sequence>
<dbReference type="HOGENOM" id="CLU_051632_1_0_9"/>
<dbReference type="KEGG" id="eha:Ethha_1451"/>
<feature type="transmembrane region" description="Helical" evidence="6">
    <location>
        <begin position="298"/>
        <end position="315"/>
    </location>
</feature>
<feature type="transmembrane region" description="Helical" evidence="6">
    <location>
        <begin position="265"/>
        <end position="286"/>
    </location>
</feature>
<organism evidence="8 9">
    <name type="scientific">Ethanoligenens harbinense (strain DSM 18485 / JCM 12961 / CGMCC 1.5033 / YUAN-3)</name>
    <dbReference type="NCBI Taxonomy" id="663278"/>
    <lineage>
        <taxon>Bacteria</taxon>
        <taxon>Bacillati</taxon>
        <taxon>Bacillota</taxon>
        <taxon>Clostridia</taxon>
        <taxon>Eubacteriales</taxon>
        <taxon>Oscillospiraceae</taxon>
        <taxon>Ethanoligenens</taxon>
    </lineage>
</organism>
<evidence type="ECO:0000259" key="7">
    <source>
        <dbReference type="Pfam" id="PF12698"/>
    </source>
</evidence>
<dbReference type="PANTHER" id="PTHR30294:SF29">
    <property type="entry name" value="MULTIDRUG ABC TRANSPORTER PERMEASE YBHS-RELATED"/>
    <property type="match status" value="1"/>
</dbReference>
<dbReference type="GO" id="GO:0140359">
    <property type="term" value="F:ABC-type transporter activity"/>
    <property type="evidence" value="ECO:0007669"/>
    <property type="project" value="InterPro"/>
</dbReference>
<dbReference type="Gene3D" id="3.40.1710.10">
    <property type="entry name" value="abc type-2 transporter like domain"/>
    <property type="match status" value="1"/>
</dbReference>
<dbReference type="GO" id="GO:0005886">
    <property type="term" value="C:plasma membrane"/>
    <property type="evidence" value="ECO:0007669"/>
    <property type="project" value="UniProtKB-SubCell"/>
</dbReference>
<dbReference type="InterPro" id="IPR013525">
    <property type="entry name" value="ABC2_TM"/>
</dbReference>
<feature type="transmembrane region" description="Helical" evidence="6">
    <location>
        <begin position="190"/>
        <end position="210"/>
    </location>
</feature>
<evidence type="ECO:0000256" key="2">
    <source>
        <dbReference type="ARBA" id="ARBA00022475"/>
    </source>
</evidence>
<reference evidence="8 9" key="1">
    <citation type="submission" date="2010-12" db="EMBL/GenBank/DDBJ databases">
        <title>Complete sequence of Ethanoligenens harbinense YUAN-3.</title>
        <authorList>
            <person name="Lucas S."/>
            <person name="Copeland A."/>
            <person name="Lapidus A."/>
            <person name="Cheng J.-F."/>
            <person name="Bruce D."/>
            <person name="Goodwin L."/>
            <person name="Pitluck S."/>
            <person name="Chertkov O."/>
            <person name="Misra M."/>
            <person name="Detter J.C."/>
            <person name="Han C."/>
            <person name="Tapia R."/>
            <person name="Land M."/>
            <person name="Hauser L."/>
            <person name="Jeffries C."/>
            <person name="Kyrpides N."/>
            <person name="Ivanova N."/>
            <person name="Mikhailova N."/>
            <person name="Wang A."/>
            <person name="Mouttaki H."/>
            <person name="He Z."/>
            <person name="Zhou J."/>
            <person name="Hemme C.L."/>
            <person name="Woyke T."/>
        </authorList>
    </citation>
    <scope>NUCLEOTIDE SEQUENCE [LARGE SCALE GENOMIC DNA]</scope>
    <source>
        <strain evidence="9">DSM 18485 / JCM 12961 / CGMCC 1.5033 / YUAN-3</strain>
    </source>
</reference>
<keyword evidence="9" id="KW-1185">Reference proteome</keyword>
<evidence type="ECO:0000256" key="3">
    <source>
        <dbReference type="ARBA" id="ARBA00022692"/>
    </source>
</evidence>
<dbReference type="InterPro" id="IPR051449">
    <property type="entry name" value="ABC-2_transporter_component"/>
</dbReference>
<gene>
    <name evidence="8" type="ordered locus">Ethha_1451</name>
</gene>
<evidence type="ECO:0000256" key="1">
    <source>
        <dbReference type="ARBA" id="ARBA00004651"/>
    </source>
</evidence>
<name>E6U7G5_ETHHY</name>
<dbReference type="STRING" id="663278.Ethha_1451"/>